<gene>
    <name evidence="2" type="ORF">PPROV_000463100</name>
</gene>
<organism evidence="2 3">
    <name type="scientific">Pycnococcus provasolii</name>
    <dbReference type="NCBI Taxonomy" id="41880"/>
    <lineage>
        <taxon>Eukaryota</taxon>
        <taxon>Viridiplantae</taxon>
        <taxon>Chlorophyta</taxon>
        <taxon>Pseudoscourfieldiophyceae</taxon>
        <taxon>Pseudoscourfieldiales</taxon>
        <taxon>Pycnococcaceae</taxon>
        <taxon>Pycnococcus</taxon>
    </lineage>
</organism>
<dbReference type="OrthoDB" id="446027at2759"/>
<evidence type="ECO:0000256" key="1">
    <source>
        <dbReference type="SAM" id="MobiDB-lite"/>
    </source>
</evidence>
<evidence type="ECO:0008006" key="4">
    <source>
        <dbReference type="Google" id="ProtNLM"/>
    </source>
</evidence>
<feature type="compositionally biased region" description="Basic and acidic residues" evidence="1">
    <location>
        <begin position="63"/>
        <end position="75"/>
    </location>
</feature>
<sequence length="619" mass="69989">MRPKANPGAVGGGGGGRGRPRTTAWCASIQSIQSIRSISLVLLVVTTLVALNTVGVILRSAPERETTDHTNRRDAPVLTNSHSDELATTHRLTTNDDRALSLQLNSQGAAETDTKDTNDRKKIPIDIEERYIMTDTDPTVPLNQQVATVSANVLSFATKKKIGSEWWLVGDRDDTGAMVVQDDEQHINNSAFIIDVPPNDLKFEFDFDNHESSAAAINAVVSKYPDHYANFNMTQFMAPNTFVHAMDKYVEEDPFALLDFIACTRHLMHTIYHVRGGWPDARQRMRAWMKKQSHHYGGRGRSSEFALAVELSDWVIAAQGKDAVSTNMGRTNDPSYVWWQVSGSTHDPKVYKRILQPLCTAVREGVVSNATERTLVLTGGDRSMRLWRHALYHILTFCPVRLFTRVFFEAMPDVRWVQTSPTTAKALHPAMAVPIGQTPAYFAIKDPSRAIDAIRTSSIHKKDKLILAAFGKVWKKTMRHQDRKDAKEAAIASSFMEFSDVPYLKWWDELKRHKFLLAPLGNGLQTPKVTEALLVQTIPIVRNCQAYRDLKAYGFPIVVVDSYAEVTESNLRRWWDELSVDLERRRWLWTTAGYWFLLDTVGRTKDFFLLRDQGKGSRL</sequence>
<feature type="region of interest" description="Disordered" evidence="1">
    <location>
        <begin position="63"/>
        <end position="85"/>
    </location>
</feature>
<accession>A0A830HFN5</accession>
<dbReference type="AlphaFoldDB" id="A0A830HFN5"/>
<dbReference type="Proteomes" id="UP000660262">
    <property type="component" value="Unassembled WGS sequence"/>
</dbReference>
<reference evidence="2" key="1">
    <citation type="submission" date="2020-10" db="EMBL/GenBank/DDBJ databases">
        <title>Unveiling of a novel bifunctional photoreceptor, Dualchrome1, isolated from a cosmopolitan green alga.</title>
        <authorList>
            <person name="Suzuki S."/>
            <person name="Kawachi M."/>
        </authorList>
    </citation>
    <scope>NUCLEOTIDE SEQUENCE</scope>
    <source>
        <strain evidence="2">NIES 2893</strain>
    </source>
</reference>
<feature type="region of interest" description="Disordered" evidence="1">
    <location>
        <begin position="1"/>
        <end position="20"/>
    </location>
</feature>
<protein>
    <recommendedName>
        <fullName evidence="4">Exostosin GT47 domain-containing protein</fullName>
    </recommendedName>
</protein>
<keyword evidence="3" id="KW-1185">Reference proteome</keyword>
<proteinExistence type="predicted"/>
<comment type="caution">
    <text evidence="2">The sequence shown here is derived from an EMBL/GenBank/DDBJ whole genome shotgun (WGS) entry which is preliminary data.</text>
</comment>
<evidence type="ECO:0000313" key="2">
    <source>
        <dbReference type="EMBL" id="GHP05884.1"/>
    </source>
</evidence>
<evidence type="ECO:0000313" key="3">
    <source>
        <dbReference type="Proteomes" id="UP000660262"/>
    </source>
</evidence>
<dbReference type="EMBL" id="BNJQ01000011">
    <property type="protein sequence ID" value="GHP05884.1"/>
    <property type="molecule type" value="Genomic_DNA"/>
</dbReference>
<name>A0A830HFN5_9CHLO</name>